<accession>A0A8H4REA8</accession>
<proteinExistence type="predicted"/>
<evidence type="ECO:0000313" key="4">
    <source>
        <dbReference type="Proteomes" id="UP000566819"/>
    </source>
</evidence>
<dbReference type="Proteomes" id="UP000566819">
    <property type="component" value="Unassembled WGS sequence"/>
</dbReference>
<keyword evidence="4" id="KW-1185">Reference proteome</keyword>
<dbReference type="PANTHER" id="PTHR10039:SF16">
    <property type="entry name" value="GPI INOSITOL-DEACYLASE"/>
    <property type="match status" value="1"/>
</dbReference>
<name>A0A8H4REA8_9HELO</name>
<keyword evidence="1" id="KW-0677">Repeat</keyword>
<dbReference type="PANTHER" id="PTHR10039">
    <property type="entry name" value="AMELOGENIN"/>
    <property type="match status" value="1"/>
</dbReference>
<feature type="domain" description="Nephrocystin 3-like N-terminal" evidence="2">
    <location>
        <begin position="4"/>
        <end position="137"/>
    </location>
</feature>
<dbReference type="InterPro" id="IPR056884">
    <property type="entry name" value="NPHP3-like_N"/>
</dbReference>
<dbReference type="EMBL" id="JAAMPI010000990">
    <property type="protein sequence ID" value="KAF4627310.1"/>
    <property type="molecule type" value="Genomic_DNA"/>
</dbReference>
<organism evidence="3 4">
    <name type="scientific">Cudoniella acicularis</name>
    <dbReference type="NCBI Taxonomy" id="354080"/>
    <lineage>
        <taxon>Eukaryota</taxon>
        <taxon>Fungi</taxon>
        <taxon>Dikarya</taxon>
        <taxon>Ascomycota</taxon>
        <taxon>Pezizomycotina</taxon>
        <taxon>Leotiomycetes</taxon>
        <taxon>Helotiales</taxon>
        <taxon>Tricladiaceae</taxon>
        <taxon>Cudoniella</taxon>
    </lineage>
</organism>
<dbReference type="OrthoDB" id="4772757at2759"/>
<dbReference type="AlphaFoldDB" id="A0A8H4REA8"/>
<reference evidence="3 4" key="1">
    <citation type="submission" date="2020-03" db="EMBL/GenBank/DDBJ databases">
        <title>Draft Genome Sequence of Cudoniella acicularis.</title>
        <authorList>
            <person name="Buettner E."/>
            <person name="Kellner H."/>
        </authorList>
    </citation>
    <scope>NUCLEOTIDE SEQUENCE [LARGE SCALE GENOMIC DNA]</scope>
    <source>
        <strain evidence="3 4">DSM 108380</strain>
    </source>
</reference>
<evidence type="ECO:0000313" key="3">
    <source>
        <dbReference type="EMBL" id="KAF4627310.1"/>
    </source>
</evidence>
<sequence length="292" mass="33367">MIGSSTVIQRLQLLSRPIWTKPKQPASATIIYFYFNFRNTEQQHTAGMLYSLLYQLTNSLTHVPEEISGMWEKCKGKRTRPSPDELLLFLVYIVQHYVTKVFVIPDALDECSECNILLPVLIHLMENESVSLFLTGRSERDIQQALGPLPIYSATIESSAVAADVELFVKKQIQILGAKGIPKAIRHALNCLPKTLDESYNRILLSIQSDEEREILRRTLQFVVFAARPMKLKEVVEAVGIEDDNTKLDPDDRFNNPEHLIKNLRSLLITIGGYLRLFCYSIQEYLQSLRIA</sequence>
<dbReference type="Pfam" id="PF24883">
    <property type="entry name" value="NPHP3_N"/>
    <property type="match status" value="1"/>
</dbReference>
<evidence type="ECO:0000256" key="1">
    <source>
        <dbReference type="ARBA" id="ARBA00022737"/>
    </source>
</evidence>
<protein>
    <recommendedName>
        <fullName evidence="2">Nephrocystin 3-like N-terminal domain-containing protein</fullName>
    </recommendedName>
</protein>
<gene>
    <name evidence="3" type="ORF">G7Y89_g10848</name>
</gene>
<evidence type="ECO:0000259" key="2">
    <source>
        <dbReference type="Pfam" id="PF24883"/>
    </source>
</evidence>
<comment type="caution">
    <text evidence="3">The sequence shown here is derived from an EMBL/GenBank/DDBJ whole genome shotgun (WGS) entry which is preliminary data.</text>
</comment>